<dbReference type="KEGG" id="arev:RVR_10541"/>
<reference evidence="1 2" key="3">
    <citation type="journal article" date="2011" name="Nat. Chem. Biol.">
        <title>Reveromycin A biosynthesis uses RevG and RevJ for stereospecific spiroacetal formation.</title>
        <authorList>
            <person name="Takahashi S."/>
            <person name="Toyoda A."/>
            <person name="Sekiyama Y."/>
            <person name="Takagi H."/>
            <person name="Nogawa T."/>
            <person name="Uramoto M."/>
            <person name="Suzuki R."/>
            <person name="Koshino H."/>
            <person name="Kumano T."/>
            <person name="Panthee S."/>
            <person name="Dairi T."/>
            <person name="Ishikawa J."/>
            <person name="Ikeda H."/>
            <person name="Sakaki Y."/>
            <person name="Osada H."/>
        </authorList>
    </citation>
    <scope>NUCLEOTIDE SEQUENCE [LARGE SCALE GENOMIC DNA]</scope>
    <source>
        <strain evidence="1 2">SN-593</strain>
    </source>
</reference>
<reference evidence="1 2" key="2">
    <citation type="journal article" date="2011" name="J. Antibiot.">
        <title>Furaquinocins I and J: novel polyketide isoprenoid hybrid compounds from Streptomyces reveromyceticus SN-593.</title>
        <authorList>
            <person name="Panthee S."/>
            <person name="Takahashi S."/>
            <person name="Takagi H."/>
            <person name="Nogawa T."/>
            <person name="Oowada E."/>
            <person name="Uramoto M."/>
            <person name="Osada H."/>
        </authorList>
    </citation>
    <scope>NUCLEOTIDE SEQUENCE [LARGE SCALE GENOMIC DNA]</scope>
    <source>
        <strain evidence="1 2">SN-593</strain>
    </source>
</reference>
<organism evidence="1 2">
    <name type="scientific">Actinacidiphila reveromycinica</name>
    <dbReference type="NCBI Taxonomy" id="659352"/>
    <lineage>
        <taxon>Bacteria</taxon>
        <taxon>Bacillati</taxon>
        <taxon>Actinomycetota</taxon>
        <taxon>Actinomycetes</taxon>
        <taxon>Kitasatosporales</taxon>
        <taxon>Streptomycetaceae</taxon>
        <taxon>Actinacidiphila</taxon>
    </lineage>
</organism>
<dbReference type="Proteomes" id="UP000595703">
    <property type="component" value="Chromosome"/>
</dbReference>
<accession>A0A7U3UZ48</accession>
<evidence type="ECO:0000313" key="1">
    <source>
        <dbReference type="EMBL" id="BBB01438.1"/>
    </source>
</evidence>
<protein>
    <submittedName>
        <fullName evidence="1">Uncharacterized protein</fullName>
    </submittedName>
</protein>
<dbReference type="AlphaFoldDB" id="A0A7U3UZ48"/>
<name>A0A7U3UZ48_9ACTN</name>
<reference evidence="1 2" key="4">
    <citation type="journal article" date="2020" name="Sci. Rep.">
        <title>beta-carboline chemical signals induce reveromycin production through a LuxR family regulator in Streptomyces sp. SN-593.</title>
        <authorList>
            <person name="Panthee S."/>
            <person name="Kito N."/>
            <person name="Hayashi T."/>
            <person name="Shimizu T."/>
            <person name="Ishikawa J."/>
            <person name="Hamamoto H."/>
            <person name="Osada H."/>
            <person name="Takahashi S."/>
        </authorList>
    </citation>
    <scope>NUCLEOTIDE SEQUENCE [LARGE SCALE GENOMIC DNA]</scope>
    <source>
        <strain evidence="1 2">SN-593</strain>
    </source>
</reference>
<evidence type="ECO:0000313" key="2">
    <source>
        <dbReference type="Proteomes" id="UP000595703"/>
    </source>
</evidence>
<reference evidence="1 2" key="1">
    <citation type="journal article" date="2010" name="J. Bacteriol.">
        <title>Biochemical characterization of a novel indole prenyltransferase from Streptomyces sp. SN-593.</title>
        <authorList>
            <person name="Takahashi S."/>
            <person name="Takagi H."/>
            <person name="Toyoda A."/>
            <person name="Uramoto M."/>
            <person name="Nogawa T."/>
            <person name="Ueki M."/>
            <person name="Sakaki Y."/>
            <person name="Osada H."/>
        </authorList>
    </citation>
    <scope>NUCLEOTIDE SEQUENCE [LARGE SCALE GENOMIC DNA]</scope>
    <source>
        <strain evidence="1 2">SN-593</strain>
    </source>
</reference>
<gene>
    <name evidence="1" type="ORF">RVR_10541</name>
</gene>
<keyword evidence="2" id="KW-1185">Reference proteome</keyword>
<sequence>MAPATSANCSSGMKCPASGTTTPVAMSAHGLMEAAMPGMETWRLEPPRMDTIRCPR</sequence>
<dbReference type="EMBL" id="AP018365">
    <property type="protein sequence ID" value="BBB01438.1"/>
    <property type="molecule type" value="Genomic_DNA"/>
</dbReference>
<proteinExistence type="predicted"/>